<dbReference type="PANTHER" id="PTHR43233">
    <property type="entry name" value="FAMILY N-ACETYLTRANSFERASE, PUTATIVE (AFU_ORTHOLOGUE AFUA_6G03350)-RELATED"/>
    <property type="match status" value="1"/>
</dbReference>
<name>A0A931AQA6_9FIRM</name>
<organism evidence="2 3">
    <name type="scientific">Halonatronomonas betaini</name>
    <dbReference type="NCBI Taxonomy" id="2778430"/>
    <lineage>
        <taxon>Bacteria</taxon>
        <taxon>Bacillati</taxon>
        <taxon>Bacillota</taxon>
        <taxon>Clostridia</taxon>
        <taxon>Halanaerobiales</taxon>
        <taxon>Halarsenatibacteraceae</taxon>
        <taxon>Halonatronomonas</taxon>
    </lineage>
</organism>
<keyword evidence="3" id="KW-1185">Reference proteome</keyword>
<evidence type="ECO:0000313" key="3">
    <source>
        <dbReference type="Proteomes" id="UP000621436"/>
    </source>
</evidence>
<comment type="caution">
    <text evidence="2">The sequence shown here is derived from an EMBL/GenBank/DDBJ whole genome shotgun (WGS) entry which is preliminary data.</text>
</comment>
<dbReference type="GO" id="GO:0016747">
    <property type="term" value="F:acyltransferase activity, transferring groups other than amino-acyl groups"/>
    <property type="evidence" value="ECO:0007669"/>
    <property type="project" value="InterPro"/>
</dbReference>
<dbReference type="InterPro" id="IPR000182">
    <property type="entry name" value="GNAT_dom"/>
</dbReference>
<protein>
    <submittedName>
        <fullName evidence="2">GNAT family N-acetyltransferase</fullName>
    </submittedName>
</protein>
<feature type="domain" description="N-acetyltransferase" evidence="1">
    <location>
        <begin position="1"/>
        <end position="135"/>
    </location>
</feature>
<dbReference type="InterPro" id="IPR053144">
    <property type="entry name" value="Acetyltransferase_Butenolide"/>
</dbReference>
<proteinExistence type="predicted"/>
<dbReference type="SUPFAM" id="SSF55729">
    <property type="entry name" value="Acyl-CoA N-acyltransferases (Nat)"/>
    <property type="match status" value="1"/>
</dbReference>
<dbReference type="AlphaFoldDB" id="A0A931AQA6"/>
<dbReference type="EMBL" id="JADPIE010000002">
    <property type="protein sequence ID" value="MBF8436084.1"/>
    <property type="molecule type" value="Genomic_DNA"/>
</dbReference>
<dbReference type="PROSITE" id="PS51186">
    <property type="entry name" value="GNAT"/>
    <property type="match status" value="1"/>
</dbReference>
<dbReference type="Gene3D" id="3.40.630.30">
    <property type="match status" value="1"/>
</dbReference>
<dbReference type="Proteomes" id="UP000621436">
    <property type="component" value="Unassembled WGS sequence"/>
</dbReference>
<reference evidence="2" key="1">
    <citation type="submission" date="2020-11" db="EMBL/GenBank/DDBJ databases">
        <title>Halonatronomonas betainensis gen. nov., sp. nov. a novel haloalkaliphilic representative of the family Halanaerobiacae capable of betaine degradation.</title>
        <authorList>
            <person name="Boltyanskaya Y."/>
            <person name="Kevbrin V."/>
            <person name="Detkova E."/>
            <person name="Grouzdev D.S."/>
            <person name="Koziaeva V."/>
            <person name="Zhilina T."/>
        </authorList>
    </citation>
    <scope>NUCLEOTIDE SEQUENCE</scope>
    <source>
        <strain evidence="2">Z-7014</strain>
    </source>
</reference>
<dbReference type="CDD" id="cd04301">
    <property type="entry name" value="NAT_SF"/>
    <property type="match status" value="1"/>
</dbReference>
<evidence type="ECO:0000259" key="1">
    <source>
        <dbReference type="PROSITE" id="PS51186"/>
    </source>
</evidence>
<evidence type="ECO:0000313" key="2">
    <source>
        <dbReference type="EMBL" id="MBF8436084.1"/>
    </source>
</evidence>
<sequence>MIKYLTSLDGITAEQLGGFFVGWAEPLTPAEHLKALQNSEYIVLAFDTEKQKVVGFINALSDEINFAFIPMLEVLPEYQKSGIGKELINKMLGQLAHLGCIDLTCDQELQPYYEKFGMLRSHGMILRKHLNQRGE</sequence>
<dbReference type="InterPro" id="IPR016181">
    <property type="entry name" value="Acyl_CoA_acyltransferase"/>
</dbReference>
<gene>
    <name evidence="2" type="ORF">I0Q91_03250</name>
</gene>
<dbReference type="PANTHER" id="PTHR43233:SF1">
    <property type="entry name" value="FAMILY N-ACETYLTRANSFERASE, PUTATIVE (AFU_ORTHOLOGUE AFUA_6G03350)-RELATED"/>
    <property type="match status" value="1"/>
</dbReference>
<dbReference type="Pfam" id="PF00583">
    <property type="entry name" value="Acetyltransf_1"/>
    <property type="match status" value="1"/>
</dbReference>
<accession>A0A931AQA6</accession>